<name>A0AAN8ZFB7_9MAGN</name>
<evidence type="ECO:0000313" key="8">
    <source>
        <dbReference type="Proteomes" id="UP001370490"/>
    </source>
</evidence>
<dbReference type="GO" id="GO:0032259">
    <property type="term" value="P:methylation"/>
    <property type="evidence" value="ECO:0007669"/>
    <property type="project" value="UniProtKB-KW"/>
</dbReference>
<evidence type="ECO:0000259" key="6">
    <source>
        <dbReference type="Pfam" id="PF22528"/>
    </source>
</evidence>
<keyword evidence="1 4" id="KW-0489">Methyltransferase</keyword>
<evidence type="ECO:0000256" key="5">
    <source>
        <dbReference type="SAM" id="MobiDB-lite"/>
    </source>
</evidence>
<dbReference type="PANTHER" id="PTHR11006">
    <property type="entry name" value="PROTEIN ARGININE N-METHYLTRANSFERASE"/>
    <property type="match status" value="1"/>
</dbReference>
<protein>
    <recommendedName>
        <fullName evidence="6">Protein arginine N-methyltransferase domain-containing protein</fullName>
    </recommendedName>
</protein>
<evidence type="ECO:0000256" key="1">
    <source>
        <dbReference type="ARBA" id="ARBA00022603"/>
    </source>
</evidence>
<organism evidence="7 8">
    <name type="scientific">Dillenia turbinata</name>
    <dbReference type="NCBI Taxonomy" id="194707"/>
    <lineage>
        <taxon>Eukaryota</taxon>
        <taxon>Viridiplantae</taxon>
        <taxon>Streptophyta</taxon>
        <taxon>Embryophyta</taxon>
        <taxon>Tracheophyta</taxon>
        <taxon>Spermatophyta</taxon>
        <taxon>Magnoliopsida</taxon>
        <taxon>eudicotyledons</taxon>
        <taxon>Gunneridae</taxon>
        <taxon>Pentapetalae</taxon>
        <taxon>Dilleniales</taxon>
        <taxon>Dilleniaceae</taxon>
        <taxon>Dillenia</taxon>
    </lineage>
</organism>
<feature type="domain" description="Protein arginine N-methyltransferase" evidence="6">
    <location>
        <begin position="61"/>
        <end position="123"/>
    </location>
</feature>
<evidence type="ECO:0000256" key="4">
    <source>
        <dbReference type="PROSITE-ProRule" id="PRU01015"/>
    </source>
</evidence>
<dbReference type="AlphaFoldDB" id="A0AAN8ZFB7"/>
<dbReference type="Proteomes" id="UP001370490">
    <property type="component" value="Unassembled WGS sequence"/>
</dbReference>
<dbReference type="InterPro" id="IPR025799">
    <property type="entry name" value="Arg_MeTrfase"/>
</dbReference>
<dbReference type="PROSITE" id="PS51678">
    <property type="entry name" value="SAM_MT_PRMT"/>
    <property type="match status" value="1"/>
</dbReference>
<evidence type="ECO:0000256" key="2">
    <source>
        <dbReference type="ARBA" id="ARBA00022679"/>
    </source>
</evidence>
<dbReference type="EMBL" id="JBAMMX010000011">
    <property type="protein sequence ID" value="KAK6931773.1"/>
    <property type="molecule type" value="Genomic_DNA"/>
</dbReference>
<dbReference type="InterPro" id="IPR055135">
    <property type="entry name" value="PRMT_dom"/>
</dbReference>
<dbReference type="PANTHER" id="PTHR11006:SF73">
    <property type="entry name" value="PROTEIN ARGININE N-METHYLTRANSFERASE 6"/>
    <property type="match status" value="1"/>
</dbReference>
<dbReference type="Pfam" id="PF22528">
    <property type="entry name" value="PRMT_C"/>
    <property type="match status" value="1"/>
</dbReference>
<dbReference type="Gene3D" id="3.40.50.150">
    <property type="entry name" value="Vaccinia Virus protein VP39"/>
    <property type="match status" value="1"/>
</dbReference>
<proteinExistence type="predicted"/>
<feature type="region of interest" description="Disordered" evidence="5">
    <location>
        <begin position="294"/>
        <end position="315"/>
    </location>
</feature>
<dbReference type="GO" id="GO:0016274">
    <property type="term" value="F:protein-arginine N-methyltransferase activity"/>
    <property type="evidence" value="ECO:0007669"/>
    <property type="project" value="InterPro"/>
</dbReference>
<keyword evidence="8" id="KW-1185">Reference proteome</keyword>
<gene>
    <name evidence="7" type="ORF">RJ641_003566</name>
</gene>
<reference evidence="7 8" key="1">
    <citation type="submission" date="2023-12" db="EMBL/GenBank/DDBJ databases">
        <title>A high-quality genome assembly for Dillenia turbinata (Dilleniales).</title>
        <authorList>
            <person name="Chanderbali A."/>
        </authorList>
    </citation>
    <scope>NUCLEOTIDE SEQUENCE [LARGE SCALE GENOMIC DNA]</scope>
    <source>
        <strain evidence="7">LSX21</strain>
        <tissue evidence="7">Leaf</tissue>
    </source>
</reference>
<dbReference type="InterPro" id="IPR029063">
    <property type="entry name" value="SAM-dependent_MTases_sf"/>
</dbReference>
<comment type="caution">
    <text evidence="7">The sequence shown here is derived from an EMBL/GenBank/DDBJ whole genome shotgun (WGS) entry which is preliminary data.</text>
</comment>
<dbReference type="Gene3D" id="2.70.160.11">
    <property type="entry name" value="Hnrnp arginine n-methyltransferase1"/>
    <property type="match status" value="3"/>
</dbReference>
<dbReference type="GO" id="GO:0042054">
    <property type="term" value="F:histone methyltransferase activity"/>
    <property type="evidence" value="ECO:0007669"/>
    <property type="project" value="TreeGrafter"/>
</dbReference>
<dbReference type="SUPFAM" id="SSF53335">
    <property type="entry name" value="S-adenosyl-L-methionine-dependent methyltransferases"/>
    <property type="match status" value="2"/>
</dbReference>
<feature type="compositionally biased region" description="Low complexity" evidence="5">
    <location>
        <begin position="294"/>
        <end position="307"/>
    </location>
</feature>
<accession>A0AAN8ZFB7</accession>
<evidence type="ECO:0000256" key="3">
    <source>
        <dbReference type="ARBA" id="ARBA00022691"/>
    </source>
</evidence>
<evidence type="ECO:0000313" key="7">
    <source>
        <dbReference type="EMBL" id="KAK6931773.1"/>
    </source>
</evidence>
<sequence length="507" mass="57114">MERIFDSDDVVEKDDVEIDEEVDVIISEWMGYMLLYESMLGSVITARDRWLKPGGLILPSHATLYMAPVTHPNRYSESIDFWRNVYGIDMSAMLPLAKQCAFEEPSVETISGENVLTWPQVVEDGEWISFLYDVCLGPGSLRKLFPQFYGLATNKEVSVCAEDVLVGRGSRVRSFEDKGFYTFLCDSLGVSRSPFASFPWTGCLWNLVFLCFWVLAKDVNSELVALEFEESVGLIPIARFWLVVKHIDCHTVTVEELETVTARYSFKSMMQAPLHGFAFWFDVEFNTPVMSSASNNGSSSVSLLPSNCPDGGQRKKRTNPDLALLLSTAPEDPPTHWQQLMPSIIEFMSHVITLEFSASQVANMESVLVGFCTSLVMYPIFPHPLRIRILNQHSISQQPPPTVNQNPSLQQPLNPMLQQLKEKVDAAAAKVRWDLCTSGESVSSWKVTQSALLATLIYFYEPIEVEQDQLIEGSVTLTQSKENCRFMNIHVEYASGGRSFVKESVMR</sequence>
<keyword evidence="3 4" id="KW-0949">S-adenosyl-L-methionine</keyword>
<keyword evidence="2 4" id="KW-0808">Transferase</keyword>